<name>A0A512RR89_9BACT</name>
<evidence type="ECO:0000313" key="3">
    <source>
        <dbReference type="Proteomes" id="UP000321436"/>
    </source>
</evidence>
<evidence type="ECO:0008006" key="4">
    <source>
        <dbReference type="Google" id="ProtNLM"/>
    </source>
</evidence>
<dbReference type="OrthoDB" id="660475at2"/>
<feature type="transmembrane region" description="Helical" evidence="1">
    <location>
        <begin position="76"/>
        <end position="93"/>
    </location>
</feature>
<keyword evidence="1" id="KW-0472">Membrane</keyword>
<dbReference type="AlphaFoldDB" id="A0A512RR89"/>
<proteinExistence type="predicted"/>
<sequence>MYKFRILHPNAMTRLRLQPVMHGMAGLLFLFNVIGAYKLENPNWPIVVLFVIMGLASIAFPFMMRRIRKFGEANSILRMLQAFTLMSGCLYFLSHLQPIVGTTLFLAGLGLAYIGYAEYRILQPAFVRIDENGITLPTLFSTRHVRWNEMNNVVLRNDLLTLDFRNNKLLQLEVLDDISPSQAADMNSFFSQHTS</sequence>
<keyword evidence="1" id="KW-0812">Transmembrane</keyword>
<accession>A0A512RR89</accession>
<evidence type="ECO:0000313" key="2">
    <source>
        <dbReference type="EMBL" id="GEP98186.1"/>
    </source>
</evidence>
<dbReference type="EMBL" id="BKAU01000005">
    <property type="protein sequence ID" value="GEP98186.1"/>
    <property type="molecule type" value="Genomic_DNA"/>
</dbReference>
<gene>
    <name evidence="2" type="ORF">CCY01nite_44460</name>
</gene>
<evidence type="ECO:0000256" key="1">
    <source>
        <dbReference type="SAM" id="Phobius"/>
    </source>
</evidence>
<protein>
    <recommendedName>
        <fullName evidence="4">DUF5673 domain-containing protein</fullName>
    </recommendedName>
</protein>
<feature type="transmembrane region" description="Helical" evidence="1">
    <location>
        <begin position="20"/>
        <end position="37"/>
    </location>
</feature>
<comment type="caution">
    <text evidence="2">The sequence shown here is derived from an EMBL/GenBank/DDBJ whole genome shotgun (WGS) entry which is preliminary data.</text>
</comment>
<organism evidence="2 3">
    <name type="scientific">Chitinophaga cymbidii</name>
    <dbReference type="NCBI Taxonomy" id="1096750"/>
    <lineage>
        <taxon>Bacteria</taxon>
        <taxon>Pseudomonadati</taxon>
        <taxon>Bacteroidota</taxon>
        <taxon>Chitinophagia</taxon>
        <taxon>Chitinophagales</taxon>
        <taxon>Chitinophagaceae</taxon>
        <taxon>Chitinophaga</taxon>
    </lineage>
</organism>
<feature type="transmembrane region" description="Helical" evidence="1">
    <location>
        <begin position="43"/>
        <end position="64"/>
    </location>
</feature>
<keyword evidence="1" id="KW-1133">Transmembrane helix</keyword>
<feature type="transmembrane region" description="Helical" evidence="1">
    <location>
        <begin position="99"/>
        <end position="119"/>
    </location>
</feature>
<dbReference type="RefSeq" id="WP_146866467.1">
    <property type="nucleotide sequence ID" value="NZ_BKAU01000005.1"/>
</dbReference>
<keyword evidence="3" id="KW-1185">Reference proteome</keyword>
<reference evidence="2 3" key="1">
    <citation type="submission" date="2019-07" db="EMBL/GenBank/DDBJ databases">
        <title>Whole genome shotgun sequence of Chitinophaga cymbidii NBRC 109752.</title>
        <authorList>
            <person name="Hosoyama A."/>
            <person name="Uohara A."/>
            <person name="Ohji S."/>
            <person name="Ichikawa N."/>
        </authorList>
    </citation>
    <scope>NUCLEOTIDE SEQUENCE [LARGE SCALE GENOMIC DNA]</scope>
    <source>
        <strain evidence="2 3">NBRC 109752</strain>
    </source>
</reference>
<dbReference type="Proteomes" id="UP000321436">
    <property type="component" value="Unassembled WGS sequence"/>
</dbReference>